<feature type="region of interest" description="Disordered" evidence="1">
    <location>
        <begin position="1637"/>
        <end position="1674"/>
    </location>
</feature>
<feature type="domain" description="DBL homology" evidence="2">
    <location>
        <begin position="525"/>
        <end position="719"/>
    </location>
</feature>
<feature type="domain" description="PH" evidence="4">
    <location>
        <begin position="1317"/>
        <end position="1461"/>
    </location>
</feature>
<organism evidence="5 6">
    <name type="scientific">Cyphellophora europaea (strain CBS 101466)</name>
    <name type="common">Phialophora europaea</name>
    <dbReference type="NCBI Taxonomy" id="1220924"/>
    <lineage>
        <taxon>Eukaryota</taxon>
        <taxon>Fungi</taxon>
        <taxon>Dikarya</taxon>
        <taxon>Ascomycota</taxon>
        <taxon>Pezizomycotina</taxon>
        <taxon>Eurotiomycetes</taxon>
        <taxon>Chaetothyriomycetidae</taxon>
        <taxon>Chaetothyriales</taxon>
        <taxon>Cyphellophoraceae</taxon>
        <taxon>Cyphellophora</taxon>
    </lineage>
</organism>
<evidence type="ECO:0000259" key="3">
    <source>
        <dbReference type="Pfam" id="PF24344"/>
    </source>
</evidence>
<dbReference type="InParanoid" id="W2SE42"/>
<feature type="compositionally biased region" description="Basic and acidic residues" evidence="1">
    <location>
        <begin position="927"/>
        <end position="944"/>
    </location>
</feature>
<sequence length="1761" mass="190461">MPETPRTPRRTSTARRDAARTQETAAAPPKTRPHTMYESSSVQDRIRQWQAQGAANALDPDALSVRSIPRSNASAEASRATTPVAEPPKSVPIRQSRWTVPEVDAPSKDRGSRSSSAPRKRVISDDHWKAKMGSSPGSPRTVRQKDIVTPHYDMTYTSTKRREEREAKRERRRRDRLSKDNAADLDRVSAHDAPKDLNAYIDQELAERLATTPETSGRSPEPSPEIDEHLSEHSFMMNDDLSHTISPSKYADTLGQPSVRNSKRSTKGGRILDKTREIFNKTDTPPVSNRIPSIQAWLEEQPDPFVEHDIQPGAALPEVEVPKPLKRGSRRTRPSSVHSPPDPNKIWESVTTYRARDGKVGSDPISAESSPRLDSSERHQQDHVSASRPAQHGADGSPSALRRRVAGRTGRRQKSETSTRQVLVEDVKQVSRSSSIQEDHPGQREKSPASAGQLQLSAISSGEASKDFPPPAYEDEDRLAPLEGPGLKRKLTTHEDLMSVLSLPMHRRSTRSRRIAKALPPLPAAQILEGLVAEEAKYVKELRTLVDGVVPVLLQAVLSKSSSIAAAGLFTNVTDPSDFSFTKPIIDMGIALERLKSLHSRIPIQNIDALLAWALNAQRAYGDYIKAWRLGFHDVVVNLEPLNDGQETVDPGMARDADGDVVDATGEKADVAFLLKRPLVRVKNLAKTFESIKVGYDKTIALEVAQGFADLTASARQRHREEQARLEDEAASALDASRTRNIRTLGALTGMSLNKSRKVRARDGFDLTLWHSTGQRLDCQVELIFRDNPPGTSSGGDVLICEIDAEDKWLLFPPVELASISARRGEDDVDLVVMIRGPSGIGQEWHELLALKSDDAEAVNEWMTMLGSCPLPPRLNRTRSFLERRKEEAKAQSSRPSTSDSKADDTSQTTVSTQYDVPLGEPSVVGAKEETTPKSRKPLLERFVPRLNLGGGLQTKQFTPRSPPGNVPQRKPVPSALSSDKSSVSDQSLSSIGKHAKVASAPTTPPQRSGPKSPKKSLKSPVVADDYMMSGALPVSANSAGATPQALPSDAHRPTRVESGPDVRAAPESEKVKGSGLGMPLDLHSAPERPGYARSLSATPSEGLPSIPKLRGKPHQERPKSSTPLTDSIRDQWMSLSGTGRSGQQLHETTTSQLFTEDIPPPPTPSKEARPQRKPRAENSPLPTPPHREGSGAYNSAQNKAMDKLPKLSPKSEQRAKRRSSSPLKHEYAPSTASESSSESDSDDASDSSSVTSDDFMSEVKDMATPLVAVTAGNRRASQFARPPPSTAPPTNGTRTLAPSDSASQGPYRRVPSSTTVPSNQTSRAIALICSWSDRGMWEQVHPDECSIVVSPGLIEAFRMSAEHSGPGGGGGAESEDSQSQSVSADPQPLVAFELTPIVPLRRGTALDINIRSPPTSNSSLRTTNNIMFRSRNADECDLLYGMINWARCNNPTYIQLEKARPKQSSVSFNVGPAQQGATRSSSWFGFGGSQKKSSFRASSAPMSVGGDTEASHSTVATAFSALKRLSASTAFSLNRSSVTRRSGWSRTSGSLYSSNSGTGSGSGSSTPIPSQVGLVPGRDGPNVPGTSAEAASGGGMVNNMKIRLYVRKGQNWGDLGSGRLSVLPALDAAGQALGNGASEISSPTTTPVRGLPGSKGPRLASSGHTPHRVHGDGREKRIVVRKNNKKNTEVVLLDAVLGESCFERVMQTGIAMKVWTEHQGVAHTGGVMMGREQIYMMQFPGVREAGWVFGLVGSYRYGAD</sequence>
<evidence type="ECO:0000256" key="1">
    <source>
        <dbReference type="SAM" id="MobiDB-lite"/>
    </source>
</evidence>
<feature type="domain" description="PH" evidence="3">
    <location>
        <begin position="734"/>
        <end position="874"/>
    </location>
</feature>
<feature type="compositionally biased region" description="Basic and acidic residues" evidence="1">
    <location>
        <begin position="160"/>
        <end position="169"/>
    </location>
</feature>
<evidence type="ECO:0000259" key="4">
    <source>
        <dbReference type="Pfam" id="PF24345"/>
    </source>
</evidence>
<feature type="compositionally biased region" description="Low complexity" evidence="1">
    <location>
        <begin position="972"/>
        <end position="991"/>
    </location>
</feature>
<feature type="region of interest" description="Disordered" evidence="1">
    <location>
        <begin position="1539"/>
        <end position="1593"/>
    </location>
</feature>
<feature type="compositionally biased region" description="Basic and acidic residues" evidence="1">
    <location>
        <begin position="1167"/>
        <end position="1177"/>
    </location>
</feature>
<dbReference type="Pfam" id="PF24340">
    <property type="entry name" value="DH_2"/>
    <property type="match status" value="1"/>
</dbReference>
<feature type="compositionally biased region" description="Basic and acidic residues" evidence="1">
    <location>
        <begin position="413"/>
        <end position="429"/>
    </location>
</feature>
<dbReference type="Proteomes" id="UP000030752">
    <property type="component" value="Unassembled WGS sequence"/>
</dbReference>
<dbReference type="InterPro" id="IPR056416">
    <property type="entry name" value="DH_2_fung"/>
</dbReference>
<feature type="compositionally biased region" description="Polar residues" evidence="1">
    <location>
        <begin position="891"/>
        <end position="915"/>
    </location>
</feature>
<feature type="compositionally biased region" description="Basic and acidic residues" evidence="1">
    <location>
        <begin position="1050"/>
        <end position="1073"/>
    </location>
</feature>
<feature type="region of interest" description="Disordered" evidence="1">
    <location>
        <begin position="1361"/>
        <end position="1387"/>
    </location>
</feature>
<evidence type="ECO:0000313" key="5">
    <source>
        <dbReference type="EMBL" id="ETN46875.1"/>
    </source>
</evidence>
<feature type="compositionally biased region" description="Polar residues" evidence="1">
    <location>
        <begin position="281"/>
        <end position="292"/>
    </location>
</feature>
<dbReference type="STRING" id="1220924.W2SE42"/>
<reference evidence="5 6" key="1">
    <citation type="submission" date="2013-03" db="EMBL/GenBank/DDBJ databases">
        <title>The Genome Sequence of Phialophora europaea CBS 101466.</title>
        <authorList>
            <consortium name="The Broad Institute Genomics Platform"/>
            <person name="Cuomo C."/>
            <person name="de Hoog S."/>
            <person name="Gorbushina A."/>
            <person name="Walker B."/>
            <person name="Young S.K."/>
            <person name="Zeng Q."/>
            <person name="Gargeya S."/>
            <person name="Fitzgerald M."/>
            <person name="Haas B."/>
            <person name="Abouelleil A."/>
            <person name="Allen A.W."/>
            <person name="Alvarado L."/>
            <person name="Arachchi H.M."/>
            <person name="Berlin A.M."/>
            <person name="Chapman S.B."/>
            <person name="Gainer-Dewar J."/>
            <person name="Goldberg J."/>
            <person name="Griggs A."/>
            <person name="Gujja S."/>
            <person name="Hansen M."/>
            <person name="Howarth C."/>
            <person name="Imamovic A."/>
            <person name="Ireland A."/>
            <person name="Larimer J."/>
            <person name="McCowan C."/>
            <person name="Murphy C."/>
            <person name="Pearson M."/>
            <person name="Poon T.W."/>
            <person name="Priest M."/>
            <person name="Roberts A."/>
            <person name="Saif S."/>
            <person name="Shea T."/>
            <person name="Sisk P."/>
            <person name="Sykes S."/>
            <person name="Wortman J."/>
            <person name="Nusbaum C."/>
            <person name="Birren B."/>
        </authorList>
    </citation>
    <scope>NUCLEOTIDE SEQUENCE [LARGE SCALE GENOMIC DNA]</scope>
    <source>
        <strain evidence="5 6">CBS 101466</strain>
    </source>
</reference>
<name>W2SE42_CYPE1</name>
<feature type="compositionally biased region" description="Polar residues" evidence="1">
    <location>
        <begin position="1134"/>
        <end position="1155"/>
    </location>
</feature>
<feature type="compositionally biased region" description="Basic and acidic residues" evidence="1">
    <location>
        <begin position="437"/>
        <end position="447"/>
    </location>
</feature>
<dbReference type="OrthoDB" id="5408934at2759"/>
<feature type="compositionally biased region" description="Basic and acidic residues" evidence="1">
    <location>
        <begin position="177"/>
        <end position="195"/>
    </location>
</feature>
<feature type="compositionally biased region" description="Basic residues" evidence="1">
    <location>
        <begin position="324"/>
        <end position="333"/>
    </location>
</feature>
<dbReference type="eggNOG" id="ENOG502QUWF">
    <property type="taxonomic scope" value="Eukaryota"/>
</dbReference>
<gene>
    <name evidence="5" type="ORF">HMPREF1541_01064</name>
</gene>
<dbReference type="EMBL" id="KB822711">
    <property type="protein sequence ID" value="ETN46875.1"/>
    <property type="molecule type" value="Genomic_DNA"/>
</dbReference>
<feature type="compositionally biased region" description="Polar residues" evidence="1">
    <location>
        <begin position="37"/>
        <end position="53"/>
    </location>
</feature>
<feature type="compositionally biased region" description="Polar residues" evidence="1">
    <location>
        <begin position="69"/>
        <end position="81"/>
    </location>
</feature>
<feature type="region of interest" description="Disordered" evidence="1">
    <location>
        <begin position="1"/>
        <end position="454"/>
    </location>
</feature>
<feature type="compositionally biased region" description="Polar residues" evidence="1">
    <location>
        <begin position="1289"/>
        <end position="1305"/>
    </location>
</feature>
<accession>W2SE42</accession>
<dbReference type="InterPro" id="IPR056222">
    <property type="entry name" value="PH_23"/>
</dbReference>
<feature type="region of interest" description="Disordered" evidence="1">
    <location>
        <begin position="884"/>
        <end position="1320"/>
    </location>
</feature>
<dbReference type="GeneID" id="19968403"/>
<feature type="compositionally biased region" description="Basic residues" evidence="1">
    <location>
        <begin position="401"/>
        <end position="412"/>
    </location>
</feature>
<feature type="compositionally biased region" description="Basic and acidic residues" evidence="1">
    <location>
        <begin position="270"/>
        <end position="280"/>
    </location>
</feature>
<feature type="compositionally biased region" description="Low complexity" evidence="1">
    <location>
        <begin position="1539"/>
        <end position="1558"/>
    </location>
</feature>
<dbReference type="HOGENOM" id="CLU_001976_0_0_1"/>
<protein>
    <recommendedName>
        <fullName evidence="7">PI-PLC Y-box domain-containing protein</fullName>
    </recommendedName>
</protein>
<dbReference type="VEuPathDB" id="FungiDB:HMPREF1541_01064"/>
<evidence type="ECO:0000313" key="6">
    <source>
        <dbReference type="Proteomes" id="UP000030752"/>
    </source>
</evidence>
<feature type="compositionally biased region" description="Polar residues" evidence="1">
    <location>
        <begin position="1639"/>
        <end position="1648"/>
    </location>
</feature>
<evidence type="ECO:0008006" key="7">
    <source>
        <dbReference type="Google" id="ProtNLM"/>
    </source>
</evidence>
<feature type="compositionally biased region" description="Basic and acidic residues" evidence="1">
    <location>
        <begin position="1201"/>
        <end position="1215"/>
    </location>
</feature>
<keyword evidence="6" id="KW-1185">Reference proteome</keyword>
<proteinExistence type="predicted"/>
<dbReference type="InterPro" id="IPR056223">
    <property type="entry name" value="PH_24"/>
</dbReference>
<dbReference type="Pfam" id="PF24344">
    <property type="entry name" value="PH_23"/>
    <property type="match status" value="1"/>
</dbReference>
<dbReference type="RefSeq" id="XP_008711587.1">
    <property type="nucleotide sequence ID" value="XM_008713365.1"/>
</dbReference>
<dbReference type="Pfam" id="PF24345">
    <property type="entry name" value="PH_24"/>
    <property type="match status" value="1"/>
</dbReference>
<evidence type="ECO:0000259" key="2">
    <source>
        <dbReference type="Pfam" id="PF24340"/>
    </source>
</evidence>